<keyword evidence="4" id="KW-1185">Reference proteome</keyword>
<dbReference type="InterPro" id="IPR011009">
    <property type="entry name" value="Kinase-like_dom_sf"/>
</dbReference>
<gene>
    <name evidence="3" type="ORF">IWW36_005635</name>
</gene>
<feature type="compositionally biased region" description="Basic residues" evidence="1">
    <location>
        <begin position="103"/>
        <end position="112"/>
    </location>
</feature>
<organism evidence="3 4">
    <name type="scientific">Coemansia brasiliensis</name>
    <dbReference type="NCBI Taxonomy" id="2650707"/>
    <lineage>
        <taxon>Eukaryota</taxon>
        <taxon>Fungi</taxon>
        <taxon>Fungi incertae sedis</taxon>
        <taxon>Zoopagomycota</taxon>
        <taxon>Kickxellomycotina</taxon>
        <taxon>Kickxellomycetes</taxon>
        <taxon>Kickxellales</taxon>
        <taxon>Kickxellaceae</taxon>
        <taxon>Coemansia</taxon>
    </lineage>
</organism>
<accession>A0A9W8I1B5</accession>
<comment type="caution">
    <text evidence="3">The sequence shown here is derived from an EMBL/GenBank/DDBJ whole genome shotgun (WGS) entry which is preliminary data.</text>
</comment>
<dbReference type="OrthoDB" id="4062651at2759"/>
<dbReference type="GO" id="GO:0005524">
    <property type="term" value="F:ATP binding"/>
    <property type="evidence" value="ECO:0007669"/>
    <property type="project" value="InterPro"/>
</dbReference>
<dbReference type="Proteomes" id="UP001139887">
    <property type="component" value="Unassembled WGS sequence"/>
</dbReference>
<dbReference type="GO" id="GO:0004672">
    <property type="term" value="F:protein kinase activity"/>
    <property type="evidence" value="ECO:0007669"/>
    <property type="project" value="InterPro"/>
</dbReference>
<proteinExistence type="predicted"/>
<evidence type="ECO:0000313" key="3">
    <source>
        <dbReference type="EMBL" id="KAJ2843226.1"/>
    </source>
</evidence>
<sequence length="167" mass="18612">MAKVRSAEELHKMDIYSLGVTLYTLFVSGREPYATVKSAVEQMLLASKGAFWEWEERHYIATLQSAAETAPATPIDMQPCLQSNSAESPPSLSRSRSLGPRPVARRRTLKARKAAPREFRRFLSGDILPVAVESLLRDMVDPDPGKRPDAADILRVLDSIESDIFEP</sequence>
<dbReference type="PROSITE" id="PS50011">
    <property type="entry name" value="PROTEIN_KINASE_DOM"/>
    <property type="match status" value="1"/>
</dbReference>
<dbReference type="EMBL" id="JANBUW010001489">
    <property type="protein sequence ID" value="KAJ2843226.1"/>
    <property type="molecule type" value="Genomic_DNA"/>
</dbReference>
<feature type="region of interest" description="Disordered" evidence="1">
    <location>
        <begin position="71"/>
        <end position="112"/>
    </location>
</feature>
<name>A0A9W8I1B5_9FUNG</name>
<feature type="compositionally biased region" description="Low complexity" evidence="1">
    <location>
        <begin position="88"/>
        <end position="102"/>
    </location>
</feature>
<dbReference type="AlphaFoldDB" id="A0A9W8I1B5"/>
<reference evidence="3" key="1">
    <citation type="submission" date="2022-07" db="EMBL/GenBank/DDBJ databases">
        <title>Phylogenomic reconstructions and comparative analyses of Kickxellomycotina fungi.</title>
        <authorList>
            <person name="Reynolds N.K."/>
            <person name="Stajich J.E."/>
            <person name="Barry K."/>
            <person name="Grigoriev I.V."/>
            <person name="Crous P."/>
            <person name="Smith M.E."/>
        </authorList>
    </citation>
    <scope>NUCLEOTIDE SEQUENCE</scope>
    <source>
        <strain evidence="3">NRRL 1566</strain>
    </source>
</reference>
<evidence type="ECO:0000313" key="4">
    <source>
        <dbReference type="Proteomes" id="UP001139887"/>
    </source>
</evidence>
<dbReference type="InterPro" id="IPR000719">
    <property type="entry name" value="Prot_kinase_dom"/>
</dbReference>
<dbReference type="SUPFAM" id="SSF56112">
    <property type="entry name" value="Protein kinase-like (PK-like)"/>
    <property type="match status" value="1"/>
</dbReference>
<protein>
    <recommendedName>
        <fullName evidence="2">Protein kinase domain-containing protein</fullName>
    </recommendedName>
</protein>
<evidence type="ECO:0000256" key="1">
    <source>
        <dbReference type="SAM" id="MobiDB-lite"/>
    </source>
</evidence>
<dbReference type="Gene3D" id="1.10.510.10">
    <property type="entry name" value="Transferase(Phosphotransferase) domain 1"/>
    <property type="match status" value="1"/>
</dbReference>
<evidence type="ECO:0000259" key="2">
    <source>
        <dbReference type="PROSITE" id="PS50011"/>
    </source>
</evidence>
<feature type="domain" description="Protein kinase" evidence="2">
    <location>
        <begin position="1"/>
        <end position="167"/>
    </location>
</feature>